<accession>A0ABD3A688</accession>
<proteinExistence type="predicted"/>
<dbReference type="PANTHER" id="PTHR48411">
    <property type="entry name" value="OS01G0948300 PROTEIN"/>
    <property type="match status" value="1"/>
</dbReference>
<name>A0ABD3A688_9GENT</name>
<dbReference type="AlphaFoldDB" id="A0ABD3A688"/>
<evidence type="ECO:0000259" key="1">
    <source>
        <dbReference type="SMART" id="SM00516"/>
    </source>
</evidence>
<sequence>MGPHPGLTSSIPALPLTHYFTTTTATTHHYLNSAPPPISFHPFSVVAAAVDAGITQLSSKMSLEMNRAFQLIRGRDKHNRKILRIIGKYFPGKVASVESVKQYLIENIFPELKEEAFSIVYFNADVEKSQNFAGISALKSIYDAIPIKVRDNLQAVYFVHPGIQSRLFLATFGRFIFTGGLYGKLKYISRLDYLWVHVKRMEIEIPEFVYDHDQDLEYRPMIDFDSGLEGEHPRARCALHLDSPMESYSSRCIS</sequence>
<organism evidence="2 3">
    <name type="scientific">Cinchona calisaya</name>
    <dbReference type="NCBI Taxonomy" id="153742"/>
    <lineage>
        <taxon>Eukaryota</taxon>
        <taxon>Viridiplantae</taxon>
        <taxon>Streptophyta</taxon>
        <taxon>Embryophyta</taxon>
        <taxon>Tracheophyta</taxon>
        <taxon>Spermatophyta</taxon>
        <taxon>Magnoliopsida</taxon>
        <taxon>eudicotyledons</taxon>
        <taxon>Gunneridae</taxon>
        <taxon>Pentapetalae</taxon>
        <taxon>asterids</taxon>
        <taxon>lamiids</taxon>
        <taxon>Gentianales</taxon>
        <taxon>Rubiaceae</taxon>
        <taxon>Cinchonoideae</taxon>
        <taxon>Cinchoneae</taxon>
        <taxon>Cinchona</taxon>
    </lineage>
</organism>
<feature type="domain" description="CRAL-TRIO" evidence="1">
    <location>
        <begin position="64"/>
        <end position="212"/>
    </location>
</feature>
<dbReference type="InterPro" id="IPR001251">
    <property type="entry name" value="CRAL-TRIO_dom"/>
</dbReference>
<dbReference type="SMART" id="SM00516">
    <property type="entry name" value="SEC14"/>
    <property type="match status" value="1"/>
</dbReference>
<keyword evidence="3" id="KW-1185">Reference proteome</keyword>
<comment type="caution">
    <text evidence="2">The sequence shown here is derived from an EMBL/GenBank/DDBJ whole genome shotgun (WGS) entry which is preliminary data.</text>
</comment>
<protein>
    <recommendedName>
        <fullName evidence="1">CRAL-TRIO domain-containing protein</fullName>
    </recommendedName>
</protein>
<dbReference type="Pfam" id="PF13716">
    <property type="entry name" value="CRAL_TRIO_2"/>
    <property type="match status" value="1"/>
</dbReference>
<reference evidence="2 3" key="1">
    <citation type="submission" date="2024-11" db="EMBL/GenBank/DDBJ databases">
        <title>A near-complete genome assembly of Cinchona calisaya.</title>
        <authorList>
            <person name="Lian D.C."/>
            <person name="Zhao X.W."/>
            <person name="Wei L."/>
        </authorList>
    </citation>
    <scope>NUCLEOTIDE SEQUENCE [LARGE SCALE GENOMIC DNA]</scope>
    <source>
        <tissue evidence="2">Nenye</tissue>
    </source>
</reference>
<dbReference type="Gene3D" id="3.40.525.10">
    <property type="entry name" value="CRAL-TRIO lipid binding domain"/>
    <property type="match status" value="1"/>
</dbReference>
<dbReference type="EMBL" id="JBJUIK010000006">
    <property type="protein sequence ID" value="KAL3525213.1"/>
    <property type="molecule type" value="Genomic_DNA"/>
</dbReference>
<evidence type="ECO:0000313" key="3">
    <source>
        <dbReference type="Proteomes" id="UP001630127"/>
    </source>
</evidence>
<evidence type="ECO:0000313" key="2">
    <source>
        <dbReference type="EMBL" id="KAL3525213.1"/>
    </source>
</evidence>
<gene>
    <name evidence="2" type="ORF">ACH5RR_013585</name>
</gene>
<dbReference type="Proteomes" id="UP001630127">
    <property type="component" value="Unassembled WGS sequence"/>
</dbReference>
<dbReference type="InterPro" id="IPR036865">
    <property type="entry name" value="CRAL-TRIO_dom_sf"/>
</dbReference>
<dbReference type="PANTHER" id="PTHR48411:SF1">
    <property type="entry name" value="OS01G0948300 PROTEIN"/>
    <property type="match status" value="1"/>
</dbReference>